<feature type="repeat" description="PPR" evidence="5">
    <location>
        <begin position="263"/>
        <end position="297"/>
    </location>
</feature>
<dbReference type="Gene3D" id="1.25.40.10">
    <property type="entry name" value="Tetratricopeptide repeat domain"/>
    <property type="match status" value="5"/>
</dbReference>
<evidence type="ECO:0000256" key="4">
    <source>
        <dbReference type="ARBA" id="ARBA00044511"/>
    </source>
</evidence>
<feature type="repeat" description="PPR" evidence="5">
    <location>
        <begin position="582"/>
        <end position="616"/>
    </location>
</feature>
<dbReference type="PANTHER" id="PTHR47447:SF17">
    <property type="entry name" value="OS12G0638900 PROTEIN"/>
    <property type="match status" value="1"/>
</dbReference>
<proteinExistence type="inferred from homology"/>
<protein>
    <recommendedName>
        <fullName evidence="8">Pentacotripeptide-repeat region of PRORP domain-containing protein</fullName>
    </recommendedName>
</protein>
<dbReference type="AlphaFoldDB" id="A0A507FSQ9"/>
<feature type="repeat" description="PPR" evidence="5">
    <location>
        <begin position="333"/>
        <end position="367"/>
    </location>
</feature>
<name>A0A507FSQ9_9FUNG</name>
<evidence type="ECO:0000256" key="3">
    <source>
        <dbReference type="ARBA" id="ARBA00044493"/>
    </source>
</evidence>
<evidence type="ECO:0000313" key="6">
    <source>
        <dbReference type="EMBL" id="TPX78348.1"/>
    </source>
</evidence>
<reference evidence="6 7" key="1">
    <citation type="journal article" date="2019" name="Sci. Rep.">
        <title>Comparative genomics of chytrid fungi reveal insights into the obligate biotrophic and pathogenic lifestyle of Synchytrium endobioticum.</title>
        <authorList>
            <person name="van de Vossenberg B.T.L.H."/>
            <person name="Warris S."/>
            <person name="Nguyen H.D.T."/>
            <person name="van Gent-Pelzer M.P.E."/>
            <person name="Joly D.L."/>
            <person name="van de Geest H.C."/>
            <person name="Bonants P.J.M."/>
            <person name="Smith D.S."/>
            <person name="Levesque C.A."/>
            <person name="van der Lee T.A.J."/>
        </authorList>
    </citation>
    <scope>NUCLEOTIDE SEQUENCE [LARGE SCALE GENOMIC DNA]</scope>
    <source>
        <strain evidence="6 7">CBS 675.73</strain>
    </source>
</reference>
<evidence type="ECO:0000256" key="5">
    <source>
        <dbReference type="PROSITE-ProRule" id="PRU00708"/>
    </source>
</evidence>
<evidence type="ECO:0000313" key="7">
    <source>
        <dbReference type="Proteomes" id="UP000320333"/>
    </source>
</evidence>
<organism evidence="6 7">
    <name type="scientific">Chytriomyces confervae</name>
    <dbReference type="NCBI Taxonomy" id="246404"/>
    <lineage>
        <taxon>Eukaryota</taxon>
        <taxon>Fungi</taxon>
        <taxon>Fungi incertae sedis</taxon>
        <taxon>Chytridiomycota</taxon>
        <taxon>Chytridiomycota incertae sedis</taxon>
        <taxon>Chytridiomycetes</taxon>
        <taxon>Chytridiales</taxon>
        <taxon>Chytriomycetaceae</taxon>
        <taxon>Chytriomyces</taxon>
    </lineage>
</organism>
<dbReference type="Proteomes" id="UP000320333">
    <property type="component" value="Unassembled WGS sequence"/>
</dbReference>
<dbReference type="PANTHER" id="PTHR47447">
    <property type="entry name" value="OS03G0856100 PROTEIN"/>
    <property type="match status" value="1"/>
</dbReference>
<keyword evidence="2" id="KW-0677">Repeat</keyword>
<accession>A0A507FSQ9</accession>
<dbReference type="InterPro" id="IPR011990">
    <property type="entry name" value="TPR-like_helical_dom_sf"/>
</dbReference>
<comment type="caution">
    <text evidence="6">The sequence shown here is derived from an EMBL/GenBank/DDBJ whole genome shotgun (WGS) entry which is preliminary data.</text>
</comment>
<dbReference type="OrthoDB" id="185373at2759"/>
<dbReference type="Pfam" id="PF13041">
    <property type="entry name" value="PPR_2"/>
    <property type="match status" value="1"/>
</dbReference>
<comment type="subunit">
    <text evidence="4">Binds to mitochondrial small subunit 15S rRNA.</text>
</comment>
<gene>
    <name evidence="6" type="ORF">CcCBS67573_g00345</name>
</gene>
<dbReference type="EMBL" id="QEAP01000005">
    <property type="protein sequence ID" value="TPX78348.1"/>
    <property type="molecule type" value="Genomic_DNA"/>
</dbReference>
<feature type="repeat" description="PPR" evidence="5">
    <location>
        <begin position="546"/>
        <end position="581"/>
    </location>
</feature>
<keyword evidence="7" id="KW-1185">Reference proteome</keyword>
<dbReference type="NCBIfam" id="TIGR00756">
    <property type="entry name" value="PPR"/>
    <property type="match status" value="2"/>
</dbReference>
<dbReference type="STRING" id="246404.A0A507FSQ9"/>
<feature type="repeat" description="PPR" evidence="5">
    <location>
        <begin position="298"/>
        <end position="332"/>
    </location>
</feature>
<dbReference type="InterPro" id="IPR002885">
    <property type="entry name" value="PPR_rpt"/>
</dbReference>
<evidence type="ECO:0000256" key="1">
    <source>
        <dbReference type="ARBA" id="ARBA00006192"/>
    </source>
</evidence>
<sequence length="1007" mass="112301">MLIQLRRLRTTEQLSAGIRVSQRGIALNSATALAFSTRSRDNPSSHTRPKSKWLQAENESKILDSASQFDYAKLKVGLLEINSDSPGKAVQQRPPRSIFNRTIAPHAFSTSKDNKGAVNRVISLDRQPLISADDVKMVMPSEEGYAVATDMSVASPAENLRMAANAKQEPVVDVFDKFVDDNITQLNPPDWAAFHQAVKDKDTKVAYLKFKDILLYDDSQRQLITVEHLKSVIILLRRWRPFPKIKYIHECIQYVEDIGVKLDTDTINVLLDAYSRIGDPVNARKTAIRLTELGLTPNLQTYNLFLELHITENNYPACIKFYENMIDEGIEPNTDTFNALIQGGMKFSKLNRAEQFFQEMVTLGIEPNQRTINLLIQLYSRFPDVSSENAANIENESHSAVAKLQTLRDSYIKTGRVSSNAVIDTSLIKAFTTAGRVDLAEQVFQDARNRFLQTNDPNVRPDSQMYTALLNAYIDKSASSSATISSTDTDITTAITSTANDASQPLDSSSKENSAANAELAASQIAKSKAISLFDEMISDDSIKIDSIAFATILKMFTSRGDMEQAESIAFVSMRARNIPLTTPIWASLVEGYTKLGNIEDAVRIFETMRMEGISPPRHIYNEILRGLAADFDMELLERYWARWIWSIETEEKTMAAEAKGGKKKANFTRAIPKPDSESYQIVLEAFIMCQDVQRAKKEMNRMIANKLIPTNKTFVGVFEAQVRQRDYQGAVETMLQMRNAVAATEKDVKKRKGGLAEVGPHQMIKTHRAQFEVLVVQLLGEAEEISSASEKAAKELLASTDPMEPVHGLRNATATALSGGMDDMKTKRTLGIELYKELIAAQCAPSEETFRCVINAHYRAKDLISAIKTWTSFRTMMPTVVPNVATVKALLACIRDEGKESTVKAVSESIKNEKLPLDREGFAMILYSLARWGFKEEIMSCVLDMVNADIEVTPDTVQEILRGVKEYRGANAGQVLRELTGFLEESWPEAMVFEGGEAEEAASPPS</sequence>
<comment type="function">
    <text evidence="3">Regulates mitochondrial small subunit maturation by controlling 15S rRNA 5'-end processing. Localizes to the 5' precursor of the 15S rRNA in a position that is subsequently occupied by mS47 in the mature yeast mtSSU. Uses structure and sequence-specific RNA recognition, binding to a single-stranded region of the precursor and specifically recognizing bases -6 to -1. The exchange of Ccm1 for mS47 is coupled to the irreversible removal of precursor rRNA that is accompanied by conformational changes of the mitoribosomal proteins uS5m and mS26. These conformational changes signal completion of 5'-end rRNA processing through protection of the mature 5'-end of the 15S rRNA and stabilization of mS47. The removal of the 5' precursor together with the dissociation of Ccm1 may be catalyzed by the 5'-3' exoribonuclease Pet127. Involved in the specific removal of group I introns in mitochondrial encoded transcripts.</text>
</comment>
<evidence type="ECO:0008006" key="8">
    <source>
        <dbReference type="Google" id="ProtNLM"/>
    </source>
</evidence>
<comment type="similarity">
    <text evidence="1">Belongs to the CCM1 family.</text>
</comment>
<dbReference type="PROSITE" id="PS51375">
    <property type="entry name" value="PPR"/>
    <property type="match status" value="5"/>
</dbReference>
<dbReference type="Pfam" id="PF13812">
    <property type="entry name" value="PPR_3"/>
    <property type="match status" value="1"/>
</dbReference>
<evidence type="ECO:0000256" key="2">
    <source>
        <dbReference type="ARBA" id="ARBA00022737"/>
    </source>
</evidence>